<feature type="domain" description="AB hydrolase-1" evidence="1">
    <location>
        <begin position="27"/>
        <end position="273"/>
    </location>
</feature>
<dbReference type="GO" id="GO:0016787">
    <property type="term" value="F:hydrolase activity"/>
    <property type="evidence" value="ECO:0007669"/>
    <property type="project" value="UniProtKB-KW"/>
</dbReference>
<keyword evidence="3" id="KW-1185">Reference proteome</keyword>
<dbReference type="InterPro" id="IPR029058">
    <property type="entry name" value="AB_hydrolase_fold"/>
</dbReference>
<evidence type="ECO:0000313" key="3">
    <source>
        <dbReference type="Proteomes" id="UP000323142"/>
    </source>
</evidence>
<name>A0A5B2W1L6_9HYPH</name>
<dbReference type="AlphaFoldDB" id="A0A5B2W1L6"/>
<dbReference type="Proteomes" id="UP000323142">
    <property type="component" value="Unassembled WGS sequence"/>
</dbReference>
<dbReference type="Pfam" id="PF12697">
    <property type="entry name" value="Abhydrolase_6"/>
    <property type="match status" value="1"/>
</dbReference>
<comment type="caution">
    <text evidence="2">The sequence shown here is derived from an EMBL/GenBank/DDBJ whole genome shotgun (WGS) entry which is preliminary data.</text>
</comment>
<protein>
    <submittedName>
        <fullName evidence="2">Alpha/beta hydrolase</fullName>
    </submittedName>
</protein>
<gene>
    <name evidence="2" type="ORF">F0L46_00210</name>
</gene>
<reference evidence="2 3" key="1">
    <citation type="submission" date="2019-09" db="EMBL/GenBank/DDBJ databases">
        <title>Salinarimonas rosea gen. nov., sp. nov., a new member of the a-2 subgroup of the Proteobacteria.</title>
        <authorList>
            <person name="Liu J."/>
        </authorList>
    </citation>
    <scope>NUCLEOTIDE SEQUENCE [LARGE SCALE GENOMIC DNA]</scope>
    <source>
        <strain evidence="2 3">BN140002</strain>
    </source>
</reference>
<dbReference type="InterPro" id="IPR050228">
    <property type="entry name" value="Carboxylesterase_BioH"/>
</dbReference>
<dbReference type="EMBL" id="VUOA01000001">
    <property type="protein sequence ID" value="KAA2244357.1"/>
    <property type="molecule type" value="Genomic_DNA"/>
</dbReference>
<evidence type="ECO:0000313" key="2">
    <source>
        <dbReference type="EMBL" id="KAA2244357.1"/>
    </source>
</evidence>
<dbReference type="OrthoDB" id="9808398at2"/>
<dbReference type="PANTHER" id="PTHR43194">
    <property type="entry name" value="HYDROLASE ALPHA/BETA FOLD FAMILY"/>
    <property type="match status" value="1"/>
</dbReference>
<reference evidence="2 3" key="2">
    <citation type="submission" date="2019-09" db="EMBL/GenBank/DDBJ databases">
        <authorList>
            <person name="Jin C."/>
        </authorList>
    </citation>
    <scope>NUCLEOTIDE SEQUENCE [LARGE SCALE GENOMIC DNA]</scope>
    <source>
        <strain evidence="2 3">BN140002</strain>
    </source>
</reference>
<evidence type="ECO:0000259" key="1">
    <source>
        <dbReference type="Pfam" id="PF12697"/>
    </source>
</evidence>
<dbReference type="PANTHER" id="PTHR43194:SF2">
    <property type="entry name" value="PEROXISOMAL MEMBRANE PROTEIN LPX1"/>
    <property type="match status" value="1"/>
</dbReference>
<proteinExistence type="predicted"/>
<dbReference type="Gene3D" id="3.40.50.1820">
    <property type="entry name" value="alpha/beta hydrolase"/>
    <property type="match status" value="1"/>
</dbReference>
<dbReference type="RefSeq" id="WP_149815013.1">
    <property type="nucleotide sequence ID" value="NZ_VUOA01000001.1"/>
</dbReference>
<dbReference type="SUPFAM" id="SSF53474">
    <property type="entry name" value="alpha/beta-Hydrolases"/>
    <property type="match status" value="1"/>
</dbReference>
<dbReference type="InterPro" id="IPR000073">
    <property type="entry name" value="AB_hydrolase_1"/>
</dbReference>
<keyword evidence="2" id="KW-0378">Hydrolase</keyword>
<sequence length="288" mass="30539">MTNRTFQGAHGNALAATVAGPGPRTALLLHGGGQTRHAWGQTTRRLAARGWRAIALDQRGHGDSAWVADGLYSFPVFAADAAAVARQIADETGRKPVAIGASLGGIAALHALGESGEPVFAGLVLVDIVPRMDPGGVDHIQGFMRARAREGFATIEEAADAVAAYLPHRPRPTSLDGLRKNLRQHPDGRWRWHWDPSFLDGPSPVGRDRETVEAALVRAAAGLSVPTLLVRGGSSELVTPEAVAEFRALAPHAEYANVAEARHMVAGDRNDAFGAAVEDFLARRFPEA</sequence>
<organism evidence="2 3">
    <name type="scientific">Salinarimonas soli</name>
    <dbReference type="NCBI Taxonomy" id="1638099"/>
    <lineage>
        <taxon>Bacteria</taxon>
        <taxon>Pseudomonadati</taxon>
        <taxon>Pseudomonadota</taxon>
        <taxon>Alphaproteobacteria</taxon>
        <taxon>Hyphomicrobiales</taxon>
        <taxon>Salinarimonadaceae</taxon>
        <taxon>Salinarimonas</taxon>
    </lineage>
</organism>
<accession>A0A5B2W1L6</accession>